<organism evidence="3 4">
    <name type="scientific">Streptomyces termitum</name>
    <dbReference type="NCBI Taxonomy" id="67368"/>
    <lineage>
        <taxon>Bacteria</taxon>
        <taxon>Bacillati</taxon>
        <taxon>Actinomycetota</taxon>
        <taxon>Actinomycetes</taxon>
        <taxon>Kitasatosporales</taxon>
        <taxon>Streptomycetaceae</taxon>
        <taxon>Streptomyces</taxon>
    </lineage>
</organism>
<name>A0A918SSL3_9ACTN</name>
<feature type="transmembrane region" description="Helical" evidence="2">
    <location>
        <begin position="370"/>
        <end position="391"/>
    </location>
</feature>
<evidence type="ECO:0000313" key="4">
    <source>
        <dbReference type="Proteomes" id="UP000644020"/>
    </source>
</evidence>
<gene>
    <name evidence="3" type="ORF">GCM10010305_05780</name>
</gene>
<keyword evidence="2" id="KW-0812">Transmembrane</keyword>
<sequence length="515" mass="51427">MTHLTEHSLVRRGTSAAFVTACVRGGLAAGLGAGALAVLVVVAWISSPFPDGDAGGALHLAAGLWLLAHGVDLVRTDALGGVPAPLGLAPLLLAWPPLWLVFRAVRGTLAPADETRPRPSPAGALGAVSGGYLLVAAVIVVYSESGPFPADLVTAGLWLPGAVLGAAGAGVWAALGRPLPGREEAAAALRGAASGLVALSAGGAVLAGTALVWRAGAARAAFDGIAGEWSGRVALGLLLLALLPNAAVWAAAYGLGPGFALGTGVLATPLGLAGDPALPPFPLLAAVPPEGRGGWPQWAALAVPLLAAVLLGRAVGRETGTGPARGTALAALGAAGAYAVGVAVLAGAAAGPLGSGRLRAFGPVWWQAGGAAAVWALLLGLPTALAVRAWGRRVPRPKEPKRPKEPEHPKGPEAAGHAEETAPSGARSARLPALFRRPFLRSPFLRLPFRRRAAQGGPVPEEVRAPVPVRPASPRGPDPLDVALGLDDEGYEPYDYLPASWESGPGAPGGAPKPG</sequence>
<keyword evidence="2" id="KW-1133">Transmembrane helix</keyword>
<feature type="transmembrane region" description="Helical" evidence="2">
    <location>
        <begin position="187"/>
        <end position="213"/>
    </location>
</feature>
<dbReference type="AlphaFoldDB" id="A0A918SSL3"/>
<dbReference type="RefSeq" id="WP_189974843.1">
    <property type="nucleotide sequence ID" value="NZ_BMUL01000001.1"/>
</dbReference>
<protein>
    <recommendedName>
        <fullName evidence="5">Integral membrane protein</fullName>
    </recommendedName>
</protein>
<keyword evidence="2" id="KW-0472">Membrane</keyword>
<comment type="caution">
    <text evidence="3">The sequence shown here is derived from an EMBL/GenBank/DDBJ whole genome shotgun (WGS) entry which is preliminary data.</text>
</comment>
<evidence type="ECO:0000256" key="2">
    <source>
        <dbReference type="SAM" id="Phobius"/>
    </source>
</evidence>
<feature type="compositionally biased region" description="Low complexity" evidence="1">
    <location>
        <begin position="455"/>
        <end position="467"/>
    </location>
</feature>
<proteinExistence type="predicted"/>
<reference evidence="3" key="2">
    <citation type="submission" date="2020-09" db="EMBL/GenBank/DDBJ databases">
        <authorList>
            <person name="Sun Q."/>
            <person name="Ohkuma M."/>
        </authorList>
    </citation>
    <scope>NUCLEOTIDE SEQUENCE</scope>
    <source>
        <strain evidence="3">JCM 4518</strain>
    </source>
</reference>
<dbReference type="InterPro" id="IPR045931">
    <property type="entry name" value="DUF6350"/>
</dbReference>
<keyword evidence="4" id="KW-1185">Reference proteome</keyword>
<dbReference type="EMBL" id="BMUL01000001">
    <property type="protein sequence ID" value="GHA66664.1"/>
    <property type="molecule type" value="Genomic_DNA"/>
</dbReference>
<accession>A0A918SSL3</accession>
<feature type="compositionally biased region" description="Pro residues" evidence="1">
    <location>
        <begin position="468"/>
        <end position="477"/>
    </location>
</feature>
<feature type="transmembrane region" description="Helical" evidence="2">
    <location>
        <begin position="21"/>
        <end position="45"/>
    </location>
</feature>
<feature type="transmembrane region" description="Helical" evidence="2">
    <location>
        <begin position="233"/>
        <end position="252"/>
    </location>
</feature>
<reference evidence="3" key="1">
    <citation type="journal article" date="2014" name="Int. J. Syst. Evol. Microbiol.">
        <title>Complete genome sequence of Corynebacterium casei LMG S-19264T (=DSM 44701T), isolated from a smear-ripened cheese.</title>
        <authorList>
            <consortium name="US DOE Joint Genome Institute (JGI-PGF)"/>
            <person name="Walter F."/>
            <person name="Albersmeier A."/>
            <person name="Kalinowski J."/>
            <person name="Ruckert C."/>
        </authorList>
    </citation>
    <scope>NUCLEOTIDE SEQUENCE</scope>
    <source>
        <strain evidence="3">JCM 4518</strain>
    </source>
</reference>
<feature type="transmembrane region" description="Helical" evidence="2">
    <location>
        <begin position="122"/>
        <end position="143"/>
    </location>
</feature>
<evidence type="ECO:0000256" key="1">
    <source>
        <dbReference type="SAM" id="MobiDB-lite"/>
    </source>
</evidence>
<feature type="region of interest" description="Disordered" evidence="1">
    <location>
        <begin position="395"/>
        <end position="427"/>
    </location>
</feature>
<feature type="transmembrane region" description="Helical" evidence="2">
    <location>
        <begin position="328"/>
        <end position="350"/>
    </location>
</feature>
<feature type="transmembrane region" description="Helical" evidence="2">
    <location>
        <begin position="298"/>
        <end position="316"/>
    </location>
</feature>
<feature type="transmembrane region" description="Helical" evidence="2">
    <location>
        <begin position="82"/>
        <end position="102"/>
    </location>
</feature>
<dbReference type="Pfam" id="PF19877">
    <property type="entry name" value="DUF6350"/>
    <property type="match status" value="1"/>
</dbReference>
<feature type="compositionally biased region" description="Basic and acidic residues" evidence="1">
    <location>
        <begin position="396"/>
        <end position="420"/>
    </location>
</feature>
<evidence type="ECO:0008006" key="5">
    <source>
        <dbReference type="Google" id="ProtNLM"/>
    </source>
</evidence>
<feature type="transmembrane region" description="Helical" evidence="2">
    <location>
        <begin position="155"/>
        <end position="175"/>
    </location>
</feature>
<feature type="region of interest" description="Disordered" evidence="1">
    <location>
        <begin position="455"/>
        <end position="515"/>
    </location>
</feature>
<dbReference type="Proteomes" id="UP000644020">
    <property type="component" value="Unassembled WGS sequence"/>
</dbReference>
<evidence type="ECO:0000313" key="3">
    <source>
        <dbReference type="EMBL" id="GHA66664.1"/>
    </source>
</evidence>